<dbReference type="Proteomes" id="UP000729402">
    <property type="component" value="Unassembled WGS sequence"/>
</dbReference>
<comment type="caution">
    <text evidence="2">The sequence shown here is derived from an EMBL/GenBank/DDBJ whole genome shotgun (WGS) entry which is preliminary data.</text>
</comment>
<keyword evidence="3" id="KW-1185">Reference proteome</keyword>
<accession>A0A8J5UZX1</accession>
<reference evidence="2" key="1">
    <citation type="journal article" date="2021" name="bioRxiv">
        <title>Whole Genome Assembly and Annotation of Northern Wild Rice, Zizania palustris L., Supports a Whole Genome Duplication in the Zizania Genus.</title>
        <authorList>
            <person name="Haas M."/>
            <person name="Kono T."/>
            <person name="Macchietto M."/>
            <person name="Millas R."/>
            <person name="McGilp L."/>
            <person name="Shao M."/>
            <person name="Duquette J."/>
            <person name="Hirsch C.N."/>
            <person name="Kimball J."/>
        </authorList>
    </citation>
    <scope>NUCLEOTIDE SEQUENCE</scope>
    <source>
        <tissue evidence="2">Fresh leaf tissue</tissue>
    </source>
</reference>
<organism evidence="2 3">
    <name type="scientific">Zizania palustris</name>
    <name type="common">Northern wild rice</name>
    <dbReference type="NCBI Taxonomy" id="103762"/>
    <lineage>
        <taxon>Eukaryota</taxon>
        <taxon>Viridiplantae</taxon>
        <taxon>Streptophyta</taxon>
        <taxon>Embryophyta</taxon>
        <taxon>Tracheophyta</taxon>
        <taxon>Spermatophyta</taxon>
        <taxon>Magnoliopsida</taxon>
        <taxon>Liliopsida</taxon>
        <taxon>Poales</taxon>
        <taxon>Poaceae</taxon>
        <taxon>BOP clade</taxon>
        <taxon>Oryzoideae</taxon>
        <taxon>Oryzeae</taxon>
        <taxon>Zizaniinae</taxon>
        <taxon>Zizania</taxon>
    </lineage>
</organism>
<evidence type="ECO:0000313" key="2">
    <source>
        <dbReference type="EMBL" id="KAG8043905.1"/>
    </source>
</evidence>
<feature type="region of interest" description="Disordered" evidence="1">
    <location>
        <begin position="143"/>
        <end position="170"/>
    </location>
</feature>
<sequence>MFLTDKYHALLPFHASSAAVKNPRRAGKALSKPAGSGAGAGSTRFGAALSARLGSLLPLPASPLAALARLADLLALTLADAVPALAGEGDATAVAAHLDKGVALLDACNAITARLDRLRRRRLLSRFALHLLSSSPQHSSIRRARAALADRDERAPSSPPPPLPSLPFDQPRDRLSAAASVLLAVDAVSSLAAAAAAAVFSGASLHTVFPLVSASGDFPWAEAFNAVSTQLATLATKTGEVDAVDEAVRKLTSVIDTEGELDEAALRAVAQEVEKRTEDLAASLDRLSDAVNGVFRAALCLRNAELGSIMVGPAEKTFLQVQGNMGQEFGSCCTSRLCVKEAASDNTVQFAPFCKCGIQ</sequence>
<dbReference type="AlphaFoldDB" id="A0A8J5UZX1"/>
<gene>
    <name evidence="2" type="ORF">GUJ93_ZPchr0458g22680</name>
</gene>
<name>A0A8J5UZX1_ZIZPA</name>
<evidence type="ECO:0000313" key="3">
    <source>
        <dbReference type="Proteomes" id="UP000729402"/>
    </source>
</evidence>
<dbReference type="OrthoDB" id="694709at2759"/>
<dbReference type="PANTHER" id="PTHR31509">
    <property type="entry name" value="BPS1-LIKE PROTEIN"/>
    <property type="match status" value="1"/>
</dbReference>
<protein>
    <submittedName>
        <fullName evidence="2">Uncharacterized protein</fullName>
    </submittedName>
</protein>
<proteinExistence type="predicted"/>
<evidence type="ECO:0000256" key="1">
    <source>
        <dbReference type="SAM" id="MobiDB-lite"/>
    </source>
</evidence>
<reference evidence="2" key="2">
    <citation type="submission" date="2021-02" db="EMBL/GenBank/DDBJ databases">
        <authorList>
            <person name="Kimball J.A."/>
            <person name="Haas M.W."/>
            <person name="Macchietto M."/>
            <person name="Kono T."/>
            <person name="Duquette J."/>
            <person name="Shao M."/>
        </authorList>
    </citation>
    <scope>NUCLEOTIDE SEQUENCE</scope>
    <source>
        <tissue evidence="2">Fresh leaf tissue</tissue>
    </source>
</reference>
<dbReference type="EMBL" id="JAAALK010000953">
    <property type="protein sequence ID" value="KAG8043905.1"/>
    <property type="molecule type" value="Genomic_DNA"/>
</dbReference>